<dbReference type="InterPro" id="IPR006149">
    <property type="entry name" value="EB_dom"/>
</dbReference>
<dbReference type="OrthoDB" id="10264738at2759"/>
<evidence type="ECO:0000256" key="1">
    <source>
        <dbReference type="ARBA" id="ARBA00004167"/>
    </source>
</evidence>
<feature type="domain" description="SRCR" evidence="15">
    <location>
        <begin position="716"/>
        <end position="815"/>
    </location>
</feature>
<feature type="disulfide bond" evidence="12">
    <location>
        <begin position="784"/>
        <end position="794"/>
    </location>
</feature>
<dbReference type="SMART" id="SM00332">
    <property type="entry name" value="PP2Cc"/>
    <property type="match status" value="1"/>
</dbReference>
<protein>
    <submittedName>
        <fullName evidence="17">Protein phosphatase 1H</fullName>
    </submittedName>
</protein>
<keyword evidence="4" id="KW-0732">Signal</keyword>
<dbReference type="PANTHER" id="PTHR13832:SF354">
    <property type="entry name" value="GM14138P"/>
    <property type="match status" value="1"/>
</dbReference>
<dbReference type="GO" id="GO:0016020">
    <property type="term" value="C:membrane"/>
    <property type="evidence" value="ECO:0007669"/>
    <property type="project" value="UniProtKB-SubCell"/>
</dbReference>
<dbReference type="InterPro" id="IPR000222">
    <property type="entry name" value="PP2C_BS"/>
</dbReference>
<evidence type="ECO:0000256" key="6">
    <source>
        <dbReference type="ARBA" id="ARBA00022801"/>
    </source>
</evidence>
<dbReference type="SUPFAM" id="SSF56487">
    <property type="entry name" value="SRCR-like"/>
    <property type="match status" value="1"/>
</dbReference>
<dbReference type="InterPro" id="IPR001932">
    <property type="entry name" value="PPM-type_phosphatase-like_dom"/>
</dbReference>
<keyword evidence="9" id="KW-0472">Membrane</keyword>
<dbReference type="AlphaFoldDB" id="A0A6A4VPN4"/>
<evidence type="ECO:0000256" key="5">
    <source>
        <dbReference type="ARBA" id="ARBA00022737"/>
    </source>
</evidence>
<dbReference type="CDD" id="cd00143">
    <property type="entry name" value="PP2Cc"/>
    <property type="match status" value="1"/>
</dbReference>
<evidence type="ECO:0000259" key="15">
    <source>
        <dbReference type="PROSITE" id="PS50287"/>
    </source>
</evidence>
<comment type="similarity">
    <text evidence="13">Belongs to the PP2C family.</text>
</comment>
<reference evidence="17 18" key="1">
    <citation type="submission" date="2019-07" db="EMBL/GenBank/DDBJ databases">
        <title>Draft genome assembly of a fouling barnacle, Amphibalanus amphitrite (Darwin, 1854): The first reference genome for Thecostraca.</title>
        <authorList>
            <person name="Kim W."/>
        </authorList>
    </citation>
    <scope>NUCLEOTIDE SEQUENCE [LARGE SCALE GENOMIC DNA]</scope>
    <source>
        <strain evidence="17">SNU_AA5</strain>
        <tissue evidence="17">Soma without cirri and trophi</tissue>
    </source>
</reference>
<keyword evidence="11" id="KW-0325">Glycoprotein</keyword>
<keyword evidence="8" id="KW-1133">Transmembrane helix</keyword>
<dbReference type="PROSITE" id="PS51746">
    <property type="entry name" value="PPM_2"/>
    <property type="match status" value="1"/>
</dbReference>
<dbReference type="InterPro" id="IPR036772">
    <property type="entry name" value="SRCR-like_dom_sf"/>
</dbReference>
<dbReference type="SMART" id="SM00202">
    <property type="entry name" value="SR"/>
    <property type="match status" value="1"/>
</dbReference>
<dbReference type="PROSITE" id="PS01032">
    <property type="entry name" value="PPM_1"/>
    <property type="match status" value="1"/>
</dbReference>
<dbReference type="InterPro" id="IPR036457">
    <property type="entry name" value="PPM-type-like_dom_sf"/>
</dbReference>
<dbReference type="Pfam" id="PF00481">
    <property type="entry name" value="PP2C"/>
    <property type="match status" value="2"/>
</dbReference>
<dbReference type="EMBL" id="VIIS01001442">
    <property type="protein sequence ID" value="KAF0298147.1"/>
    <property type="molecule type" value="Genomic_DNA"/>
</dbReference>
<evidence type="ECO:0000256" key="4">
    <source>
        <dbReference type="ARBA" id="ARBA00022729"/>
    </source>
</evidence>
<evidence type="ECO:0000256" key="9">
    <source>
        <dbReference type="ARBA" id="ARBA00023136"/>
    </source>
</evidence>
<comment type="caution">
    <text evidence="17">The sequence shown here is derived from an EMBL/GenBank/DDBJ whole genome shotgun (WGS) entry which is preliminary data.</text>
</comment>
<feature type="region of interest" description="Disordered" evidence="14">
    <location>
        <begin position="550"/>
        <end position="592"/>
    </location>
</feature>
<evidence type="ECO:0000256" key="8">
    <source>
        <dbReference type="ARBA" id="ARBA00022989"/>
    </source>
</evidence>
<organism evidence="17 18">
    <name type="scientific">Amphibalanus amphitrite</name>
    <name type="common">Striped barnacle</name>
    <name type="synonym">Balanus amphitrite</name>
    <dbReference type="NCBI Taxonomy" id="1232801"/>
    <lineage>
        <taxon>Eukaryota</taxon>
        <taxon>Metazoa</taxon>
        <taxon>Ecdysozoa</taxon>
        <taxon>Arthropoda</taxon>
        <taxon>Crustacea</taxon>
        <taxon>Multicrustacea</taxon>
        <taxon>Cirripedia</taxon>
        <taxon>Thoracica</taxon>
        <taxon>Thoracicalcarea</taxon>
        <taxon>Balanomorpha</taxon>
        <taxon>Balanoidea</taxon>
        <taxon>Balanidae</taxon>
        <taxon>Amphibalaninae</taxon>
        <taxon>Amphibalanus</taxon>
    </lineage>
</organism>
<dbReference type="FunFam" id="3.10.250.10:FF:000016">
    <property type="entry name" value="Scavenger receptor cysteine-rich protein type 12"/>
    <property type="match status" value="1"/>
</dbReference>
<evidence type="ECO:0000313" key="18">
    <source>
        <dbReference type="Proteomes" id="UP000440578"/>
    </source>
</evidence>
<sequence length="818" mass="88310">MLNKLRVAVYSAVGGQEEPIAAGPRPPADERLPKFPYSRPSFLRLASEDEVQVAADRSIRPIMVPRDISCMPWMAGYAEAVNAGKSKRNEDTAHLHVGSLHRPDERGSDTGARSVPYYYFGLFDGHAGHGASTAAANQLHHIVHERLMDIVEHLLPPDGAPEPAARTDFFWVSSRELSVDKLVTGALEAAFNEMDEQIAEDRRRYDMRGGCTALVALFLLGRLYVANAGDSRAVVCRRGRAMVASHDFTPETERQRVRQLASRQPSLCGGEFTHLEFCRRLTRRDLGQRVLYRDAHMTGWAYKTVTESDIKFPVVCGEGKRSRVCATIGVTRGFGDHNLRAQNTNVYVKPFLLSQPEVLIINLEEEAAVTESDVLVMATDGLWDVVSNQRMAELVERALSHFPAHDQSMRRYSLSRCPVTVASCSGPCCSGGRSARCCAGRQPAEPVPAAVTLEQLSSELARLVESSVSSAASEPLLRVAEALTGLQSSLADISSRLDAAAAFQLRVEQAHAETHTRLRSLEESLQGTYGTAAGGSDNLAVTTEVTLGSDEITPDSADVTESGSRGVDCPDGNGTADHQTTATAAPSPPSRVALGQPCLSDTECSEVQPNTECGERRVCACVAGYRQVSAGECRRRSELSQPCAEDADCLLPDAVCADGVCDCVPGFWNRLNTSCRRLSQSSEGGKCAGDPDCDTGLECLSGRCKCKAAVHGQYEFRVAGSYNCSVGTVELRVSGGDWGFVCDDGWGLVDATVFCRSLGFESGKGYGGARYGRGSNFYMDEVDCDGSEPHLLRCAYDGWGRHNCNAGEVSSVVCSHFA</sequence>
<evidence type="ECO:0000256" key="7">
    <source>
        <dbReference type="ARBA" id="ARBA00022912"/>
    </source>
</evidence>
<keyword evidence="18" id="KW-1185">Reference proteome</keyword>
<dbReference type="Gene3D" id="3.60.40.10">
    <property type="entry name" value="PPM-type phosphatase domain"/>
    <property type="match status" value="1"/>
</dbReference>
<keyword evidence="7 13" id="KW-0904">Protein phosphatase</keyword>
<dbReference type="GO" id="GO:0004741">
    <property type="term" value="F:[pyruvate dehydrogenase (acetyl-transferring)]-phosphatase activity"/>
    <property type="evidence" value="ECO:0007669"/>
    <property type="project" value="TreeGrafter"/>
</dbReference>
<evidence type="ECO:0000256" key="2">
    <source>
        <dbReference type="ARBA" id="ARBA00022692"/>
    </source>
</evidence>
<dbReference type="PANTHER" id="PTHR13832">
    <property type="entry name" value="PROTEIN PHOSPHATASE 2C"/>
    <property type="match status" value="1"/>
</dbReference>
<keyword evidence="6 13" id="KW-0378">Hydrolase</keyword>
<evidence type="ECO:0000313" key="17">
    <source>
        <dbReference type="EMBL" id="KAF0298147.1"/>
    </source>
</evidence>
<evidence type="ECO:0000259" key="16">
    <source>
        <dbReference type="PROSITE" id="PS51746"/>
    </source>
</evidence>
<dbReference type="PROSITE" id="PS50287">
    <property type="entry name" value="SRCR_2"/>
    <property type="match status" value="1"/>
</dbReference>
<dbReference type="Pfam" id="PF00530">
    <property type="entry name" value="SRCR"/>
    <property type="match status" value="1"/>
</dbReference>
<name>A0A6A4VPN4_AMPAM</name>
<evidence type="ECO:0000256" key="12">
    <source>
        <dbReference type="PROSITE-ProRule" id="PRU00196"/>
    </source>
</evidence>
<dbReference type="Pfam" id="PF01683">
    <property type="entry name" value="EB"/>
    <property type="match status" value="1"/>
</dbReference>
<comment type="subcellular location">
    <subcellularLocation>
        <location evidence="1">Membrane</location>
        <topology evidence="1">Single-pass membrane protein</topology>
    </subcellularLocation>
</comment>
<feature type="domain" description="PPM-type phosphatase" evidence="16">
    <location>
        <begin position="76"/>
        <end position="497"/>
    </location>
</feature>
<evidence type="ECO:0000256" key="14">
    <source>
        <dbReference type="SAM" id="MobiDB-lite"/>
    </source>
</evidence>
<keyword evidence="3" id="KW-0479">Metal-binding</keyword>
<dbReference type="SUPFAM" id="SSF81606">
    <property type="entry name" value="PP2C-like"/>
    <property type="match status" value="1"/>
</dbReference>
<accession>A0A6A4VPN4</accession>
<keyword evidence="5" id="KW-0677">Repeat</keyword>
<keyword evidence="2" id="KW-0812">Transmembrane</keyword>
<evidence type="ECO:0000256" key="3">
    <source>
        <dbReference type="ARBA" id="ARBA00022723"/>
    </source>
</evidence>
<dbReference type="InterPro" id="IPR001190">
    <property type="entry name" value="SRCR"/>
</dbReference>
<keyword evidence="10 12" id="KW-1015">Disulfide bond</keyword>
<comment type="caution">
    <text evidence="12">Lacks conserved residue(s) required for the propagation of feature annotation.</text>
</comment>
<dbReference type="InterPro" id="IPR015655">
    <property type="entry name" value="PP2C"/>
</dbReference>
<evidence type="ECO:0000256" key="10">
    <source>
        <dbReference type="ARBA" id="ARBA00023157"/>
    </source>
</evidence>
<proteinExistence type="inferred from homology"/>
<dbReference type="PRINTS" id="PR00258">
    <property type="entry name" value="SPERACTRCPTR"/>
</dbReference>
<gene>
    <name evidence="17" type="primary">MARCO_0</name>
    <name evidence="17" type="ORF">FJT64_000474</name>
</gene>
<dbReference type="GO" id="GO:0005739">
    <property type="term" value="C:mitochondrion"/>
    <property type="evidence" value="ECO:0007669"/>
    <property type="project" value="TreeGrafter"/>
</dbReference>
<dbReference type="GO" id="GO:0046872">
    <property type="term" value="F:metal ion binding"/>
    <property type="evidence" value="ECO:0007669"/>
    <property type="project" value="UniProtKB-KW"/>
</dbReference>
<evidence type="ECO:0000256" key="11">
    <source>
        <dbReference type="ARBA" id="ARBA00023180"/>
    </source>
</evidence>
<dbReference type="Gene3D" id="3.10.250.10">
    <property type="entry name" value="SRCR-like domain"/>
    <property type="match status" value="1"/>
</dbReference>
<dbReference type="Proteomes" id="UP000440578">
    <property type="component" value="Unassembled WGS sequence"/>
</dbReference>
<evidence type="ECO:0000256" key="13">
    <source>
        <dbReference type="RuleBase" id="RU003465"/>
    </source>
</evidence>